<accession>A0ABZ2YR88</accession>
<sequence>METEKNIENIPQVKRQIKAMGFGDALNAGIDHAAQSGLEVYQPIVYQAQMAGEAKYRPKISFGEKRAWVDGFEATLYEQLFLDQTVNGVDVRDLSERMTSGRPEPDAGETLGQPAEGIDKAFNDQIRNDLLAIKEVNQLLFVAIAAKFGTYGLDLDNRTHSVISTFQMETTHTRWFPAEEKITLDEAARMLVKSATPTAVRKEVIDYRPIKDVINEWQEKGYGPAEDLITRFETQEKTAFAQQSKLSEKEFFSYPKEMRRFSNFMNVMLETVDGPNIDLMEKVAVWLYIDFPAESKTVHNNMHLKRIKDPNNFLVNKYRDYTWTENMSKNEFWDDIKALQRGESITIETNSADAPLIVISANPEYKTIHILDADSGLPLDHSQFRTDLAQERISQKSGDRNQAPMRIYDGEQSPRGHFEEKKPDLTPAADTSTKKVAAIPAARNRRQRSQPAKAPKERPPMAKRKAVLSDNTTPAPTWFFHYFNFVSWKT</sequence>
<proteinExistence type="predicted"/>
<evidence type="ECO:0000256" key="1">
    <source>
        <dbReference type="SAM" id="MobiDB-lite"/>
    </source>
</evidence>
<evidence type="ECO:0000313" key="3">
    <source>
        <dbReference type="Proteomes" id="UP001485459"/>
    </source>
</evidence>
<evidence type="ECO:0000313" key="2">
    <source>
        <dbReference type="EMBL" id="WZN41978.1"/>
    </source>
</evidence>
<reference evidence="3" key="1">
    <citation type="submission" date="2024-03" db="EMBL/GenBank/DDBJ databases">
        <title>Chitinophaga horti sp. nov., isolated from garden soil.</title>
        <authorList>
            <person name="Lee D.S."/>
            <person name="Han D.M."/>
            <person name="Baek J.H."/>
            <person name="Choi D.G."/>
            <person name="Jeon J.H."/>
            <person name="Jeon C.O."/>
        </authorList>
    </citation>
    <scope>NUCLEOTIDE SEQUENCE [LARGE SCALE GENOMIC DNA]</scope>
    <source>
        <strain evidence="3">GPA1</strain>
    </source>
</reference>
<gene>
    <name evidence="2" type="ORF">WJU16_02875</name>
</gene>
<feature type="region of interest" description="Disordered" evidence="1">
    <location>
        <begin position="392"/>
        <end position="467"/>
    </location>
</feature>
<feature type="compositionally biased region" description="Basic and acidic residues" evidence="1">
    <location>
        <begin position="408"/>
        <end position="424"/>
    </location>
</feature>
<keyword evidence="3" id="KW-1185">Reference proteome</keyword>
<dbReference type="RefSeq" id="WP_341836821.1">
    <property type="nucleotide sequence ID" value="NZ_CP149822.1"/>
</dbReference>
<dbReference type="Proteomes" id="UP001485459">
    <property type="component" value="Chromosome"/>
</dbReference>
<name>A0ABZ2YR88_9BACT</name>
<dbReference type="EMBL" id="CP149822">
    <property type="protein sequence ID" value="WZN41978.1"/>
    <property type="molecule type" value="Genomic_DNA"/>
</dbReference>
<protein>
    <recommendedName>
        <fullName evidence="4">Large polyvalent protein associated domain-containing protein</fullName>
    </recommendedName>
</protein>
<evidence type="ECO:0008006" key="4">
    <source>
        <dbReference type="Google" id="ProtNLM"/>
    </source>
</evidence>
<organism evidence="2 3">
    <name type="scientific">Chitinophaga pollutisoli</name>
    <dbReference type="NCBI Taxonomy" id="3133966"/>
    <lineage>
        <taxon>Bacteria</taxon>
        <taxon>Pseudomonadati</taxon>
        <taxon>Bacteroidota</taxon>
        <taxon>Chitinophagia</taxon>
        <taxon>Chitinophagales</taxon>
        <taxon>Chitinophagaceae</taxon>
        <taxon>Chitinophaga</taxon>
    </lineage>
</organism>